<dbReference type="STRING" id="531814.SAMN04487944_10259"/>
<dbReference type="SUPFAM" id="SSF56176">
    <property type="entry name" value="FAD-binding/transporter-associated domain-like"/>
    <property type="match status" value="1"/>
</dbReference>
<evidence type="ECO:0000313" key="7">
    <source>
        <dbReference type="EMBL" id="SER24845.1"/>
    </source>
</evidence>
<dbReference type="Gene3D" id="3.30.43.10">
    <property type="entry name" value="Uridine Diphospho-n-acetylenolpyruvylglucosamine Reductase, domain 2"/>
    <property type="match status" value="1"/>
</dbReference>
<sequence length="454" mass="50502">MENNPPLQVSGQIILPGYELYNEKRKVWNKYVDRRPAAIFECESEADVISAVNYANNANLEISIRGGGHHLAGTAVCDNGVMIDMSQFRKVTVDEKNRRVYVEGGATLADVDLETQKFGLATPTGTVSQTGIAGLALGGGFGYLRGKYGLTCDNIVGARLVTAEGELITVNEQENPDLLWAIRGGGGNFGVVTSFEFLLHSVGPDVLAIDVMYDYKDSRKILKELQDYMESAPDDISVNLSIVRLPAAPFLPEFLHNRRVITLTGMYAGEMNGEEDGIIAPLLSLAEPIMDHTGLMPYTELQKKLDPMVPDDARLDGTSLFFKHLSDETIDILLQDIEQAELPMVMVQLWPLHGQMNRIPSQDTAFAIRDAGYLLIIDGEISPDDPAKCSEWMDSIYSKLLPFSSHESSYVNGVKVDKEITRKAYRHNYEKLVSIKKRYDPQNRFCHNHNIDPE</sequence>
<dbReference type="Pfam" id="PF08031">
    <property type="entry name" value="BBE"/>
    <property type="match status" value="1"/>
</dbReference>
<reference evidence="7 8" key="1">
    <citation type="submission" date="2016-10" db="EMBL/GenBank/DDBJ databases">
        <authorList>
            <person name="de Groot N.N."/>
        </authorList>
    </citation>
    <scope>NUCLEOTIDE SEQUENCE [LARGE SCALE GENOMIC DNA]</scope>
    <source>
        <strain evidence="7 8">CGMCC 1.7727</strain>
    </source>
</reference>
<dbReference type="EMBL" id="FOGL01000002">
    <property type="protein sequence ID" value="SER24845.1"/>
    <property type="molecule type" value="Genomic_DNA"/>
</dbReference>
<dbReference type="PROSITE" id="PS00862">
    <property type="entry name" value="OX2_COVAL_FAD"/>
    <property type="match status" value="1"/>
</dbReference>
<protein>
    <submittedName>
        <fullName evidence="7">FAD/FMN-containing dehydrogenase</fullName>
    </submittedName>
</protein>
<keyword evidence="8" id="KW-1185">Reference proteome</keyword>
<dbReference type="InterPro" id="IPR016167">
    <property type="entry name" value="FAD-bd_PCMH_sub1"/>
</dbReference>
<dbReference type="AlphaFoldDB" id="A0A1H9MN26"/>
<dbReference type="PANTHER" id="PTHR42973">
    <property type="entry name" value="BINDING OXIDOREDUCTASE, PUTATIVE (AFU_ORTHOLOGUE AFUA_1G17690)-RELATED"/>
    <property type="match status" value="1"/>
</dbReference>
<dbReference type="PANTHER" id="PTHR42973:SF39">
    <property type="entry name" value="FAD-BINDING PCMH-TYPE DOMAIN-CONTAINING PROTEIN"/>
    <property type="match status" value="1"/>
</dbReference>
<dbReference type="OrthoDB" id="545125at2"/>
<comment type="cofactor">
    <cofactor evidence="1">
        <name>FAD</name>
        <dbReference type="ChEBI" id="CHEBI:57692"/>
    </cofactor>
</comment>
<dbReference type="InterPro" id="IPR016166">
    <property type="entry name" value="FAD-bd_PCMH"/>
</dbReference>
<dbReference type="InterPro" id="IPR036318">
    <property type="entry name" value="FAD-bd_PCMH-like_sf"/>
</dbReference>
<comment type="similarity">
    <text evidence="2">Belongs to the oxygen-dependent FAD-linked oxidoreductase family.</text>
</comment>
<dbReference type="InterPro" id="IPR016169">
    <property type="entry name" value="FAD-bd_PCMH_sub2"/>
</dbReference>
<proteinExistence type="inferred from homology"/>
<dbReference type="GO" id="GO:0016491">
    <property type="term" value="F:oxidoreductase activity"/>
    <property type="evidence" value="ECO:0007669"/>
    <property type="project" value="UniProtKB-KW"/>
</dbReference>
<keyword evidence="3" id="KW-0285">Flavoprotein</keyword>
<evidence type="ECO:0000259" key="6">
    <source>
        <dbReference type="PROSITE" id="PS51387"/>
    </source>
</evidence>
<dbReference type="GO" id="GO:0071949">
    <property type="term" value="F:FAD binding"/>
    <property type="evidence" value="ECO:0007669"/>
    <property type="project" value="InterPro"/>
</dbReference>
<dbReference type="PROSITE" id="PS51387">
    <property type="entry name" value="FAD_PCMH"/>
    <property type="match status" value="1"/>
</dbReference>
<dbReference type="Proteomes" id="UP000199687">
    <property type="component" value="Unassembled WGS sequence"/>
</dbReference>
<accession>A0A1H9MN26</accession>
<evidence type="ECO:0000256" key="5">
    <source>
        <dbReference type="ARBA" id="ARBA00023002"/>
    </source>
</evidence>
<dbReference type="InterPro" id="IPR012951">
    <property type="entry name" value="BBE"/>
</dbReference>
<evidence type="ECO:0000256" key="2">
    <source>
        <dbReference type="ARBA" id="ARBA00005466"/>
    </source>
</evidence>
<dbReference type="Pfam" id="PF01565">
    <property type="entry name" value="FAD_binding_4"/>
    <property type="match status" value="1"/>
</dbReference>
<dbReference type="InterPro" id="IPR050416">
    <property type="entry name" value="FAD-linked_Oxidoreductase"/>
</dbReference>
<evidence type="ECO:0000313" key="8">
    <source>
        <dbReference type="Proteomes" id="UP000199687"/>
    </source>
</evidence>
<dbReference type="RefSeq" id="WP_089739003.1">
    <property type="nucleotide sequence ID" value="NZ_FOGL01000002.1"/>
</dbReference>
<evidence type="ECO:0000256" key="1">
    <source>
        <dbReference type="ARBA" id="ARBA00001974"/>
    </source>
</evidence>
<keyword evidence="4" id="KW-0274">FAD</keyword>
<keyword evidence="5" id="KW-0560">Oxidoreductase</keyword>
<dbReference type="Gene3D" id="3.30.465.10">
    <property type="match status" value="1"/>
</dbReference>
<evidence type="ECO:0000256" key="4">
    <source>
        <dbReference type="ARBA" id="ARBA00022827"/>
    </source>
</evidence>
<gene>
    <name evidence="7" type="ORF">SAMN04487944_10259</name>
</gene>
<dbReference type="InterPro" id="IPR006094">
    <property type="entry name" value="Oxid_FAD_bind_N"/>
</dbReference>
<evidence type="ECO:0000256" key="3">
    <source>
        <dbReference type="ARBA" id="ARBA00022630"/>
    </source>
</evidence>
<dbReference type="Gene3D" id="3.40.462.20">
    <property type="match status" value="1"/>
</dbReference>
<dbReference type="InterPro" id="IPR006093">
    <property type="entry name" value="Oxy_OxRdtase_FAD_BS"/>
</dbReference>
<feature type="domain" description="FAD-binding PCMH-type" evidence="6">
    <location>
        <begin position="32"/>
        <end position="202"/>
    </location>
</feature>
<organism evidence="7 8">
    <name type="scientific">Gracilibacillus ureilyticus</name>
    <dbReference type="NCBI Taxonomy" id="531814"/>
    <lineage>
        <taxon>Bacteria</taxon>
        <taxon>Bacillati</taxon>
        <taxon>Bacillota</taxon>
        <taxon>Bacilli</taxon>
        <taxon>Bacillales</taxon>
        <taxon>Bacillaceae</taxon>
        <taxon>Gracilibacillus</taxon>
    </lineage>
</organism>
<name>A0A1H9MN26_9BACI</name>